<dbReference type="OrthoDB" id="885299at2"/>
<dbReference type="EMBL" id="VMRJ01000001">
    <property type="protein sequence ID" value="TVT42645.1"/>
    <property type="molecule type" value="Genomic_DNA"/>
</dbReference>
<proteinExistence type="predicted"/>
<dbReference type="Proteomes" id="UP000317624">
    <property type="component" value="Unassembled WGS sequence"/>
</dbReference>
<sequence length="86" mass="9027">MADQPSWAETAASLLTRLSGGIELNCGFDQMELQVPNQQNPAGPPATWRLNGTLRIRTKGDAPANGLSISAAPVVSPVPDPNHPRG</sequence>
<accession>A0A558C1I5</accession>
<evidence type="ECO:0000313" key="3">
    <source>
        <dbReference type="Proteomes" id="UP000317624"/>
    </source>
</evidence>
<feature type="compositionally biased region" description="Pro residues" evidence="1">
    <location>
        <begin position="76"/>
        <end position="86"/>
    </location>
</feature>
<gene>
    <name evidence="2" type="ORF">FNT36_00705</name>
</gene>
<keyword evidence="3" id="KW-1185">Reference proteome</keyword>
<reference evidence="2 3" key="1">
    <citation type="submission" date="2019-07" db="EMBL/GenBank/DDBJ databases">
        <title>Hymenobacter sp. straun FUR1 Genome sequencing and assembly.</title>
        <authorList>
            <person name="Chhetri G."/>
        </authorList>
    </citation>
    <scope>NUCLEOTIDE SEQUENCE [LARGE SCALE GENOMIC DNA]</scope>
    <source>
        <strain evidence="2 3">Fur1</strain>
    </source>
</reference>
<dbReference type="RefSeq" id="WP_144842973.1">
    <property type="nucleotide sequence ID" value="NZ_VMRJ01000001.1"/>
</dbReference>
<protein>
    <submittedName>
        <fullName evidence="2">Uncharacterized protein</fullName>
    </submittedName>
</protein>
<feature type="region of interest" description="Disordered" evidence="1">
    <location>
        <begin position="61"/>
        <end position="86"/>
    </location>
</feature>
<dbReference type="AlphaFoldDB" id="A0A558C1I5"/>
<comment type="caution">
    <text evidence="2">The sequence shown here is derived from an EMBL/GenBank/DDBJ whole genome shotgun (WGS) entry which is preliminary data.</text>
</comment>
<evidence type="ECO:0000313" key="2">
    <source>
        <dbReference type="EMBL" id="TVT42645.1"/>
    </source>
</evidence>
<evidence type="ECO:0000256" key="1">
    <source>
        <dbReference type="SAM" id="MobiDB-lite"/>
    </source>
</evidence>
<name>A0A558C1I5_9BACT</name>
<organism evidence="2 3">
    <name type="scientific">Hymenobacter setariae</name>
    <dbReference type="NCBI Taxonomy" id="2594794"/>
    <lineage>
        <taxon>Bacteria</taxon>
        <taxon>Pseudomonadati</taxon>
        <taxon>Bacteroidota</taxon>
        <taxon>Cytophagia</taxon>
        <taxon>Cytophagales</taxon>
        <taxon>Hymenobacteraceae</taxon>
        <taxon>Hymenobacter</taxon>
    </lineage>
</organism>